<evidence type="ECO:0000259" key="7">
    <source>
        <dbReference type="PROSITE" id="PS50115"/>
    </source>
</evidence>
<evidence type="ECO:0000256" key="5">
    <source>
        <dbReference type="PROSITE-ProRule" id="PRU00288"/>
    </source>
</evidence>
<evidence type="ECO:0000256" key="4">
    <source>
        <dbReference type="ARBA" id="ARBA00022833"/>
    </source>
</evidence>
<dbReference type="EMBL" id="CAMGYJ010000002">
    <property type="protein sequence ID" value="CAI0380642.1"/>
    <property type="molecule type" value="Genomic_DNA"/>
</dbReference>
<accession>A0AAV0H643</accession>
<dbReference type="SUPFAM" id="SSF57863">
    <property type="entry name" value="ArfGap/RecO-like zinc finger"/>
    <property type="match status" value="1"/>
</dbReference>
<organism evidence="8 9">
    <name type="scientific">Linum tenue</name>
    <dbReference type="NCBI Taxonomy" id="586396"/>
    <lineage>
        <taxon>Eukaryota</taxon>
        <taxon>Viridiplantae</taxon>
        <taxon>Streptophyta</taxon>
        <taxon>Embryophyta</taxon>
        <taxon>Tracheophyta</taxon>
        <taxon>Spermatophyta</taxon>
        <taxon>Magnoliopsida</taxon>
        <taxon>eudicotyledons</taxon>
        <taxon>Gunneridae</taxon>
        <taxon>Pentapetalae</taxon>
        <taxon>rosids</taxon>
        <taxon>fabids</taxon>
        <taxon>Malpighiales</taxon>
        <taxon>Linaceae</taxon>
        <taxon>Linum</taxon>
    </lineage>
</organism>
<keyword evidence="4" id="KW-0862">Zinc</keyword>
<feature type="domain" description="Arf-GAP" evidence="7">
    <location>
        <begin position="26"/>
        <end position="140"/>
    </location>
</feature>
<gene>
    <name evidence="8" type="ORF">LITE_LOCUS2763</name>
</gene>
<dbReference type="InterPro" id="IPR001164">
    <property type="entry name" value="ArfGAP_dom"/>
</dbReference>
<name>A0AAV0H643_9ROSI</name>
<keyword evidence="2" id="KW-0479">Metal-binding</keyword>
<evidence type="ECO:0000256" key="6">
    <source>
        <dbReference type="SAM" id="MobiDB-lite"/>
    </source>
</evidence>
<comment type="caution">
    <text evidence="8">The sequence shown here is derived from an EMBL/GenBank/DDBJ whole genome shotgun (WGS) entry which is preliminary data.</text>
</comment>
<dbReference type="AlphaFoldDB" id="A0AAV0H643"/>
<evidence type="ECO:0000256" key="1">
    <source>
        <dbReference type="ARBA" id="ARBA00022468"/>
    </source>
</evidence>
<sequence>MNGKASVSKDLNEKHIKELSTVLLIMQVLEGLVKLPHNKQCADCHNKAPRWASVNLGIFICMQCSGIHRSLGVHISQVRSITLDTWLPEHVALMQYVGNERANKYWEAELPRYYDKSGIEKFIHDKYVQRKWASKKLPQPTTQALGRTLADDLTLKPAEKRGETTPSKNSVPKLPRRHSLDAVTFTKYTVETDHAPAVKPRAASMDMKSDVIPKVQRDTTVNMSNNNASSSTADLLNILRHDQDKDKQNCSRITTTTTTIPSNWATFD</sequence>
<keyword evidence="3 5" id="KW-0863">Zinc-finger</keyword>
<dbReference type="PANTHER" id="PTHR46419:SF3">
    <property type="entry name" value="ADP-RIBOSYLATION FACTOR GTPASE-ACTIVATING PROTEIN AGD15-RELATED"/>
    <property type="match status" value="1"/>
</dbReference>
<evidence type="ECO:0000313" key="8">
    <source>
        <dbReference type="EMBL" id="CAI0380642.1"/>
    </source>
</evidence>
<dbReference type="Gene3D" id="1.10.220.150">
    <property type="entry name" value="Arf GTPase activating protein"/>
    <property type="match status" value="1"/>
</dbReference>
<dbReference type="InterPro" id="IPR044520">
    <property type="entry name" value="ARF_GAP_AGD5/15"/>
</dbReference>
<evidence type="ECO:0000313" key="9">
    <source>
        <dbReference type="Proteomes" id="UP001154282"/>
    </source>
</evidence>
<feature type="region of interest" description="Disordered" evidence="6">
    <location>
        <begin position="156"/>
        <end position="176"/>
    </location>
</feature>
<protein>
    <recommendedName>
        <fullName evidence="7">Arf-GAP domain-containing protein</fullName>
    </recommendedName>
</protein>
<dbReference type="Pfam" id="PF01412">
    <property type="entry name" value="ArfGap"/>
    <property type="match status" value="1"/>
</dbReference>
<dbReference type="SMART" id="SM00105">
    <property type="entry name" value="ArfGap"/>
    <property type="match status" value="1"/>
</dbReference>
<evidence type="ECO:0000256" key="2">
    <source>
        <dbReference type="ARBA" id="ARBA00022723"/>
    </source>
</evidence>
<dbReference type="GO" id="GO:0008270">
    <property type="term" value="F:zinc ion binding"/>
    <property type="evidence" value="ECO:0007669"/>
    <property type="project" value="UniProtKB-KW"/>
</dbReference>
<keyword evidence="1" id="KW-0343">GTPase activation</keyword>
<reference evidence="8" key="1">
    <citation type="submission" date="2022-08" db="EMBL/GenBank/DDBJ databases">
        <authorList>
            <person name="Gutierrez-Valencia J."/>
        </authorList>
    </citation>
    <scope>NUCLEOTIDE SEQUENCE</scope>
</reference>
<dbReference type="InterPro" id="IPR037278">
    <property type="entry name" value="ARFGAP/RecO"/>
</dbReference>
<dbReference type="FunFam" id="1.10.220.150:FF:000009">
    <property type="entry name" value="stromal membrane-associated protein 1 isoform X1"/>
    <property type="match status" value="1"/>
</dbReference>
<dbReference type="CDD" id="cd08204">
    <property type="entry name" value="ArfGap"/>
    <property type="match status" value="1"/>
</dbReference>
<keyword evidence="9" id="KW-1185">Reference proteome</keyword>
<dbReference type="Proteomes" id="UP001154282">
    <property type="component" value="Unassembled WGS sequence"/>
</dbReference>
<proteinExistence type="predicted"/>
<dbReference type="PRINTS" id="PR00405">
    <property type="entry name" value="REVINTRACTNG"/>
</dbReference>
<dbReference type="InterPro" id="IPR038508">
    <property type="entry name" value="ArfGAP_dom_sf"/>
</dbReference>
<dbReference type="GO" id="GO:0005096">
    <property type="term" value="F:GTPase activator activity"/>
    <property type="evidence" value="ECO:0007669"/>
    <property type="project" value="UniProtKB-KW"/>
</dbReference>
<dbReference type="PANTHER" id="PTHR46419">
    <property type="entry name" value="ADP-RIBOSYLATION FACTOR GTPASE-ACTIVATING PROTEIN AGD5"/>
    <property type="match status" value="1"/>
</dbReference>
<evidence type="ECO:0000256" key="3">
    <source>
        <dbReference type="ARBA" id="ARBA00022771"/>
    </source>
</evidence>
<dbReference type="PROSITE" id="PS50115">
    <property type="entry name" value="ARFGAP"/>
    <property type="match status" value="1"/>
</dbReference>